<evidence type="ECO:0000313" key="2">
    <source>
        <dbReference type="EMBL" id="MDL5378444.1"/>
    </source>
</evidence>
<dbReference type="Proteomes" id="UP001230807">
    <property type="component" value="Unassembled WGS sequence"/>
</dbReference>
<keyword evidence="1" id="KW-0732">Signal</keyword>
<proteinExistence type="predicted"/>
<reference evidence="2 3" key="1">
    <citation type="submission" date="2023-06" db="EMBL/GenBank/DDBJ databases">
        <title>Influencing factors and mechanism of Cr(VI) reduction by facultative anaerobic Exiguobacterium sp. PY14.</title>
        <authorList>
            <person name="Zou L."/>
        </authorList>
    </citation>
    <scope>NUCLEOTIDE SEQUENCE [LARGE SCALE GENOMIC DNA]</scope>
    <source>
        <strain evidence="2 3">PY14</strain>
    </source>
</reference>
<gene>
    <name evidence="2" type="ORF">QR695_15880</name>
</gene>
<feature type="signal peptide" evidence="1">
    <location>
        <begin position="1"/>
        <end position="24"/>
    </location>
</feature>
<organism evidence="2 3">
    <name type="scientific">Exiguobacterium mexicanum</name>
    <dbReference type="NCBI Taxonomy" id="340146"/>
    <lineage>
        <taxon>Bacteria</taxon>
        <taxon>Bacillati</taxon>
        <taxon>Bacillota</taxon>
        <taxon>Bacilli</taxon>
        <taxon>Bacillales</taxon>
        <taxon>Bacillales Family XII. Incertae Sedis</taxon>
        <taxon>Exiguobacterium</taxon>
    </lineage>
</organism>
<dbReference type="RefSeq" id="WP_286038638.1">
    <property type="nucleotide sequence ID" value="NZ_CP183080.1"/>
</dbReference>
<accession>A0ABT7MTB2</accession>
<dbReference type="EMBL" id="JASWER010000047">
    <property type="protein sequence ID" value="MDL5378444.1"/>
    <property type="molecule type" value="Genomic_DNA"/>
</dbReference>
<keyword evidence="3" id="KW-1185">Reference proteome</keyword>
<sequence length="151" mass="16808">MKKITLMLSIFVLAFATFIVPAMKTEAATATVIWKHPRDAKEIGYQFSTTKKITRADLNNISTYFDNREANRNMQASLASGIMVLPVSPYLGLGVGTAVAALTTYINTHGKLVTATLKKSTSKTFTVKINYRYKQVGSNDGYYYIDTIKIY</sequence>
<evidence type="ECO:0000256" key="1">
    <source>
        <dbReference type="SAM" id="SignalP"/>
    </source>
</evidence>
<evidence type="ECO:0000313" key="3">
    <source>
        <dbReference type="Proteomes" id="UP001230807"/>
    </source>
</evidence>
<feature type="chain" id="PRO_5047256595" evidence="1">
    <location>
        <begin position="25"/>
        <end position="151"/>
    </location>
</feature>
<protein>
    <submittedName>
        <fullName evidence="2">Uncharacterized protein</fullName>
    </submittedName>
</protein>
<name>A0ABT7MTB2_9BACL</name>
<comment type="caution">
    <text evidence="2">The sequence shown here is derived from an EMBL/GenBank/DDBJ whole genome shotgun (WGS) entry which is preliminary data.</text>
</comment>